<sequence length="431" mass="46837">MYFCSNLPKADGIIANTFDDLEPIPIKAIADGVCVADAATPPMYYIGPLIAANSSTARHDCLDWLDKQPSRSVVFLCFGSRGTMSPEQVKEIANGLERSGQRFLWVVKNPPDDQKRKQTVVNKLDVDLDSLLPEGFLNRVEGRGMVVKAWAPQVAVLSHESVGGFVTHCGWNSVLETVVGGVPMIAWPLYAEQHLNRNVLVQDMKMAIPVEQREGDGFVSGTEVEKRVRELMESETGQKLKEKSWKMKQKALEAWGDSGSSIKALERTRHLCLNPSANCNSPFACLNLDTPFAYSLLPLLLLSLPHSGLRISAPLNSDPSSSPAFPVLLLQWGSFLRMYSAIRLLPLDGTMGHGGEYQGSLDRTNLPGDACLVLTTDAGLPTFTSASLMLLPSLVVLKVSLSISQSCVPHSLIILPSSPISACLSAIDKPL</sequence>
<dbReference type="PANTHER" id="PTHR48048">
    <property type="entry name" value="GLYCOSYLTRANSFERASE"/>
    <property type="match status" value="1"/>
</dbReference>
<dbReference type="SUPFAM" id="SSF53756">
    <property type="entry name" value="UDP-Glycosyltransferase/glycogen phosphorylase"/>
    <property type="match status" value="1"/>
</dbReference>
<dbReference type="AlphaFoldDB" id="A0AAV5JCM8"/>
<organism evidence="6 7">
    <name type="scientific">Rubroshorea leprosula</name>
    <dbReference type="NCBI Taxonomy" id="152421"/>
    <lineage>
        <taxon>Eukaryota</taxon>
        <taxon>Viridiplantae</taxon>
        <taxon>Streptophyta</taxon>
        <taxon>Embryophyta</taxon>
        <taxon>Tracheophyta</taxon>
        <taxon>Spermatophyta</taxon>
        <taxon>Magnoliopsida</taxon>
        <taxon>eudicotyledons</taxon>
        <taxon>Gunneridae</taxon>
        <taxon>Pentapetalae</taxon>
        <taxon>rosids</taxon>
        <taxon>malvids</taxon>
        <taxon>Malvales</taxon>
        <taxon>Dipterocarpaceae</taxon>
        <taxon>Rubroshorea</taxon>
    </lineage>
</organism>
<dbReference type="PROSITE" id="PS00375">
    <property type="entry name" value="UDPGT"/>
    <property type="match status" value="1"/>
</dbReference>
<evidence type="ECO:0000256" key="5">
    <source>
        <dbReference type="RuleBase" id="RU362057"/>
    </source>
</evidence>
<dbReference type="GO" id="GO:0035251">
    <property type="term" value="F:UDP-glucosyltransferase activity"/>
    <property type="evidence" value="ECO:0007669"/>
    <property type="project" value="InterPro"/>
</dbReference>
<dbReference type="EC" id="2.4.1.-" evidence="5"/>
<proteinExistence type="inferred from homology"/>
<dbReference type="Pfam" id="PF00201">
    <property type="entry name" value="UDPGT"/>
    <property type="match status" value="1"/>
</dbReference>
<keyword evidence="3 4" id="KW-0808">Transferase</keyword>
<evidence type="ECO:0000313" key="6">
    <source>
        <dbReference type="EMBL" id="GKV09127.1"/>
    </source>
</evidence>
<dbReference type="InterPro" id="IPR002213">
    <property type="entry name" value="UDP_glucos_trans"/>
</dbReference>
<dbReference type="EMBL" id="BPVZ01000030">
    <property type="protein sequence ID" value="GKV09127.1"/>
    <property type="molecule type" value="Genomic_DNA"/>
</dbReference>
<dbReference type="CDD" id="cd03784">
    <property type="entry name" value="GT1_Gtf-like"/>
    <property type="match status" value="1"/>
</dbReference>
<evidence type="ECO:0000256" key="3">
    <source>
        <dbReference type="ARBA" id="ARBA00022679"/>
    </source>
</evidence>
<protein>
    <recommendedName>
        <fullName evidence="5">Glycosyltransferase</fullName>
        <ecNumber evidence="5">2.4.1.-</ecNumber>
    </recommendedName>
</protein>
<evidence type="ECO:0000256" key="2">
    <source>
        <dbReference type="ARBA" id="ARBA00022676"/>
    </source>
</evidence>
<comment type="caution">
    <text evidence="6">The sequence shown here is derived from an EMBL/GenBank/DDBJ whole genome shotgun (WGS) entry which is preliminary data.</text>
</comment>
<dbReference type="Proteomes" id="UP001054252">
    <property type="component" value="Unassembled WGS sequence"/>
</dbReference>
<keyword evidence="7" id="KW-1185">Reference proteome</keyword>
<comment type="similarity">
    <text evidence="1 4">Belongs to the UDP-glycosyltransferase family.</text>
</comment>
<dbReference type="InterPro" id="IPR035595">
    <property type="entry name" value="UDP_glycos_trans_CS"/>
</dbReference>
<evidence type="ECO:0000256" key="4">
    <source>
        <dbReference type="RuleBase" id="RU003718"/>
    </source>
</evidence>
<evidence type="ECO:0000313" key="7">
    <source>
        <dbReference type="Proteomes" id="UP001054252"/>
    </source>
</evidence>
<dbReference type="PANTHER" id="PTHR48048:SF20">
    <property type="entry name" value="GLYCOSYLTRANSFERASE"/>
    <property type="match status" value="1"/>
</dbReference>
<dbReference type="Gene3D" id="3.40.50.2000">
    <property type="entry name" value="Glycogen Phosphorylase B"/>
    <property type="match status" value="2"/>
</dbReference>
<dbReference type="FunFam" id="3.40.50.2000:FF:000020">
    <property type="entry name" value="Glycosyltransferase"/>
    <property type="match status" value="1"/>
</dbReference>
<dbReference type="InterPro" id="IPR050481">
    <property type="entry name" value="UDP-glycosyltransf_plant"/>
</dbReference>
<gene>
    <name evidence="6" type="ORF">SLEP1_g20672</name>
</gene>
<evidence type="ECO:0000256" key="1">
    <source>
        <dbReference type="ARBA" id="ARBA00009995"/>
    </source>
</evidence>
<keyword evidence="2 4" id="KW-0328">Glycosyltransferase</keyword>
<reference evidence="6 7" key="1">
    <citation type="journal article" date="2021" name="Commun. Biol.">
        <title>The genome of Shorea leprosula (Dipterocarpaceae) highlights the ecological relevance of drought in aseasonal tropical rainforests.</title>
        <authorList>
            <person name="Ng K.K.S."/>
            <person name="Kobayashi M.J."/>
            <person name="Fawcett J.A."/>
            <person name="Hatakeyama M."/>
            <person name="Paape T."/>
            <person name="Ng C.H."/>
            <person name="Ang C.C."/>
            <person name="Tnah L.H."/>
            <person name="Lee C.T."/>
            <person name="Nishiyama T."/>
            <person name="Sese J."/>
            <person name="O'Brien M.J."/>
            <person name="Copetti D."/>
            <person name="Mohd Noor M.I."/>
            <person name="Ong R.C."/>
            <person name="Putra M."/>
            <person name="Sireger I.Z."/>
            <person name="Indrioko S."/>
            <person name="Kosugi Y."/>
            <person name="Izuno A."/>
            <person name="Isagi Y."/>
            <person name="Lee S.L."/>
            <person name="Shimizu K.K."/>
        </authorList>
    </citation>
    <scope>NUCLEOTIDE SEQUENCE [LARGE SCALE GENOMIC DNA]</scope>
    <source>
        <strain evidence="6">214</strain>
    </source>
</reference>
<accession>A0AAV5JCM8</accession>
<name>A0AAV5JCM8_9ROSI</name>